<reference evidence="3" key="1">
    <citation type="journal article" date="2014" name="Proc. Natl. Acad. Sci. U.S.A.">
        <title>Extensive sampling of basidiomycete genomes demonstrates inadequacy of the white-rot/brown-rot paradigm for wood decay fungi.</title>
        <authorList>
            <person name="Riley R."/>
            <person name="Salamov A.A."/>
            <person name="Brown D.W."/>
            <person name="Nagy L.G."/>
            <person name="Floudas D."/>
            <person name="Held B.W."/>
            <person name="Levasseur A."/>
            <person name="Lombard V."/>
            <person name="Morin E."/>
            <person name="Otillar R."/>
            <person name="Lindquist E.A."/>
            <person name="Sun H."/>
            <person name="LaButti K.M."/>
            <person name="Schmutz J."/>
            <person name="Jabbour D."/>
            <person name="Luo H."/>
            <person name="Baker S.E."/>
            <person name="Pisabarro A.G."/>
            <person name="Walton J.D."/>
            <person name="Blanchette R.A."/>
            <person name="Henrissat B."/>
            <person name="Martin F."/>
            <person name="Cullen D."/>
            <person name="Hibbett D.S."/>
            <person name="Grigoriev I.V."/>
        </authorList>
    </citation>
    <scope>NUCLEOTIDE SEQUENCE [LARGE SCALE GENOMIC DNA]</scope>
    <source>
        <strain evidence="3">MUCL 33604</strain>
    </source>
</reference>
<proteinExistence type="predicted"/>
<dbReference type="HOGENOM" id="CLU_871725_0_0_1"/>
<evidence type="ECO:0000313" key="2">
    <source>
        <dbReference type="EMBL" id="KDQ49079.1"/>
    </source>
</evidence>
<accession>A0A067P2V0</accession>
<dbReference type="InParanoid" id="A0A067P2V0"/>
<feature type="region of interest" description="Disordered" evidence="1">
    <location>
        <begin position="178"/>
        <end position="201"/>
    </location>
</feature>
<dbReference type="Proteomes" id="UP000027265">
    <property type="component" value="Unassembled WGS sequence"/>
</dbReference>
<dbReference type="AlphaFoldDB" id="A0A067P2V0"/>
<gene>
    <name evidence="2" type="ORF">JAAARDRAFT_201159</name>
</gene>
<feature type="compositionally biased region" description="Polar residues" evidence="1">
    <location>
        <begin position="178"/>
        <end position="189"/>
    </location>
</feature>
<keyword evidence="3" id="KW-1185">Reference proteome</keyword>
<evidence type="ECO:0000313" key="3">
    <source>
        <dbReference type="Proteomes" id="UP000027265"/>
    </source>
</evidence>
<protein>
    <submittedName>
        <fullName evidence="2">Uncharacterized protein</fullName>
    </submittedName>
</protein>
<dbReference type="EMBL" id="KL197816">
    <property type="protein sequence ID" value="KDQ49079.1"/>
    <property type="molecule type" value="Genomic_DNA"/>
</dbReference>
<name>A0A067P2V0_9AGAM</name>
<sequence>MGPWPFCQLHHLIPTYPNRPKTLCALAPFVSHTTSCSQNKSGCLHVGLTCFFSIIYHPCDTCRTSTTTSFVSTPRKLDFGQPHLPPPSNHHECHKSEVDARFASSVSSQFSTLRLSTSDLDSDILALVFHEVCSTWEGSKLLGEESKEVRAPRIKYQPYNPTLTPIYHATTTRCRLTTSKPFPSPSMNRTPRPAHTPPMNNPGSRTGCLGWFVSTSPPLMDRTTQNAAMAAFCMTISSKLALFPTLLPLLAHLRSPQERSRLALVSTQPLTSRFANKLLPHLRPSNFERGDAATSIAAALITLNYEYIRPPLSSSCAIK</sequence>
<evidence type="ECO:0000256" key="1">
    <source>
        <dbReference type="SAM" id="MobiDB-lite"/>
    </source>
</evidence>
<organism evidence="2 3">
    <name type="scientific">Jaapia argillacea MUCL 33604</name>
    <dbReference type="NCBI Taxonomy" id="933084"/>
    <lineage>
        <taxon>Eukaryota</taxon>
        <taxon>Fungi</taxon>
        <taxon>Dikarya</taxon>
        <taxon>Basidiomycota</taxon>
        <taxon>Agaricomycotina</taxon>
        <taxon>Agaricomycetes</taxon>
        <taxon>Agaricomycetidae</taxon>
        <taxon>Jaapiales</taxon>
        <taxon>Jaapiaceae</taxon>
        <taxon>Jaapia</taxon>
    </lineage>
</organism>